<keyword evidence="3" id="KW-0805">Transcription regulation</keyword>
<dbReference type="PANTHER" id="PTHR48111:SF1">
    <property type="entry name" value="TWO-COMPONENT RESPONSE REGULATOR ORR33"/>
    <property type="match status" value="1"/>
</dbReference>
<name>A0A1L3GKN8_9BACT</name>
<dbReference type="OrthoDB" id="9793321at2"/>
<evidence type="ECO:0000256" key="6">
    <source>
        <dbReference type="PROSITE-ProRule" id="PRU00169"/>
    </source>
</evidence>
<evidence type="ECO:0000256" key="3">
    <source>
        <dbReference type="ARBA" id="ARBA00023015"/>
    </source>
</evidence>
<accession>A0A1L3GKN8</accession>
<dbReference type="GO" id="GO:0000156">
    <property type="term" value="F:phosphorelay response regulator activity"/>
    <property type="evidence" value="ECO:0007669"/>
    <property type="project" value="TreeGrafter"/>
</dbReference>
<dbReference type="Proteomes" id="UP000182517">
    <property type="component" value="Chromosome"/>
</dbReference>
<dbReference type="InterPro" id="IPR039420">
    <property type="entry name" value="WalR-like"/>
</dbReference>
<dbReference type="STRING" id="1842532.A7E78_00565"/>
<dbReference type="Gene3D" id="3.40.50.2300">
    <property type="match status" value="1"/>
</dbReference>
<evidence type="ECO:0000256" key="1">
    <source>
        <dbReference type="ARBA" id="ARBA00022553"/>
    </source>
</evidence>
<evidence type="ECO:0000256" key="5">
    <source>
        <dbReference type="ARBA" id="ARBA00023163"/>
    </source>
</evidence>
<proteinExistence type="predicted"/>
<dbReference type="FunFam" id="3.40.50.2300:FF:000001">
    <property type="entry name" value="DNA-binding response regulator PhoB"/>
    <property type="match status" value="1"/>
</dbReference>
<keyword evidence="2" id="KW-0902">Two-component regulatory system</keyword>
<evidence type="ECO:0000313" key="10">
    <source>
        <dbReference type="Proteomes" id="UP000182517"/>
    </source>
</evidence>
<dbReference type="AlphaFoldDB" id="A0A1L3GKN8"/>
<dbReference type="PANTHER" id="PTHR48111">
    <property type="entry name" value="REGULATOR OF RPOS"/>
    <property type="match status" value="1"/>
</dbReference>
<dbReference type="SMART" id="SM00448">
    <property type="entry name" value="REC"/>
    <property type="match status" value="1"/>
</dbReference>
<evidence type="ECO:0000256" key="7">
    <source>
        <dbReference type="SAM" id="MobiDB-lite"/>
    </source>
</evidence>
<evidence type="ECO:0000259" key="8">
    <source>
        <dbReference type="PROSITE" id="PS50110"/>
    </source>
</evidence>
<keyword evidence="1 6" id="KW-0597">Phosphoprotein</keyword>
<evidence type="ECO:0000256" key="2">
    <source>
        <dbReference type="ARBA" id="ARBA00023012"/>
    </source>
</evidence>
<dbReference type="GO" id="GO:0032993">
    <property type="term" value="C:protein-DNA complex"/>
    <property type="evidence" value="ECO:0007669"/>
    <property type="project" value="TreeGrafter"/>
</dbReference>
<dbReference type="Pfam" id="PF00072">
    <property type="entry name" value="Response_reg"/>
    <property type="match status" value="1"/>
</dbReference>
<dbReference type="KEGG" id="pef:A7E78_00565"/>
<feature type="domain" description="Response regulatory" evidence="8">
    <location>
        <begin position="38"/>
        <end position="156"/>
    </location>
</feature>
<keyword evidence="4" id="KW-0238">DNA-binding</keyword>
<feature type="modified residue" description="4-aspartylphosphate" evidence="6">
    <location>
        <position position="87"/>
    </location>
</feature>
<organism evidence="9 10">
    <name type="scientific">Syntrophotalea acetylenivorans</name>
    <dbReference type="NCBI Taxonomy" id="1842532"/>
    <lineage>
        <taxon>Bacteria</taxon>
        <taxon>Pseudomonadati</taxon>
        <taxon>Thermodesulfobacteriota</taxon>
        <taxon>Desulfuromonadia</taxon>
        <taxon>Desulfuromonadales</taxon>
        <taxon>Syntrophotaleaceae</taxon>
        <taxon>Syntrophotalea</taxon>
    </lineage>
</organism>
<feature type="compositionally biased region" description="Polar residues" evidence="7">
    <location>
        <begin position="16"/>
        <end position="28"/>
    </location>
</feature>
<keyword evidence="10" id="KW-1185">Reference proteome</keyword>
<dbReference type="SUPFAM" id="SSF52172">
    <property type="entry name" value="CheY-like"/>
    <property type="match status" value="1"/>
</dbReference>
<sequence>MNSSVEQPEIPLSDGVYTTSSNEEPFSVTSRQNDLQRKILIVEDEPELAVLLGHYLRNKGFVTAIAGDGLTACRMINALRPDLILLDIKIPELNGWEVCRLVRKIPDPALADIPIMMLTALSTDQDRALGLKLGADDYMTKPYSLKEIVLRANKMIGRHKSDAKQERTTPGGR</sequence>
<dbReference type="GO" id="GO:0000976">
    <property type="term" value="F:transcription cis-regulatory region binding"/>
    <property type="evidence" value="ECO:0007669"/>
    <property type="project" value="TreeGrafter"/>
</dbReference>
<dbReference type="CDD" id="cd17574">
    <property type="entry name" value="REC_OmpR"/>
    <property type="match status" value="1"/>
</dbReference>
<protein>
    <recommendedName>
        <fullName evidence="8">Response regulatory domain-containing protein</fullName>
    </recommendedName>
</protein>
<dbReference type="RefSeq" id="WP_072282449.1">
    <property type="nucleotide sequence ID" value="NZ_CP015519.1"/>
</dbReference>
<keyword evidence="5" id="KW-0804">Transcription</keyword>
<evidence type="ECO:0000256" key="4">
    <source>
        <dbReference type="ARBA" id="ARBA00023125"/>
    </source>
</evidence>
<dbReference type="InterPro" id="IPR001789">
    <property type="entry name" value="Sig_transdc_resp-reg_receiver"/>
</dbReference>
<dbReference type="GO" id="GO:0005829">
    <property type="term" value="C:cytosol"/>
    <property type="evidence" value="ECO:0007669"/>
    <property type="project" value="TreeGrafter"/>
</dbReference>
<dbReference type="InterPro" id="IPR011006">
    <property type="entry name" value="CheY-like_superfamily"/>
</dbReference>
<reference evidence="9 10" key="1">
    <citation type="journal article" date="2017" name="Genome Announc.">
        <title>Complete Genome Sequences of Two Acetylene-Fermenting Pelobacter acetylenicus Strains.</title>
        <authorList>
            <person name="Sutton J.M."/>
            <person name="Baesman S.M."/>
            <person name="Fierst J.L."/>
            <person name="Poret-Peterson A.T."/>
            <person name="Oremland R.S."/>
            <person name="Dunlap D.S."/>
            <person name="Akob D.M."/>
        </authorList>
    </citation>
    <scope>NUCLEOTIDE SEQUENCE [LARGE SCALE GENOMIC DNA]</scope>
    <source>
        <strain evidence="9 10">SFB93</strain>
    </source>
</reference>
<dbReference type="GO" id="GO:0006355">
    <property type="term" value="P:regulation of DNA-templated transcription"/>
    <property type="evidence" value="ECO:0007669"/>
    <property type="project" value="TreeGrafter"/>
</dbReference>
<dbReference type="EMBL" id="CP015519">
    <property type="protein sequence ID" value="APG26489.1"/>
    <property type="molecule type" value="Genomic_DNA"/>
</dbReference>
<evidence type="ECO:0000313" key="9">
    <source>
        <dbReference type="EMBL" id="APG26489.1"/>
    </source>
</evidence>
<feature type="region of interest" description="Disordered" evidence="7">
    <location>
        <begin position="1"/>
        <end position="28"/>
    </location>
</feature>
<dbReference type="PROSITE" id="PS50110">
    <property type="entry name" value="RESPONSE_REGULATORY"/>
    <property type="match status" value="1"/>
</dbReference>
<gene>
    <name evidence="9" type="ORF">A7E78_00565</name>
</gene>